<sequence length="106" mass="11189">MMFFPHIATAGLSLTSVAFAFIMPKADFTLEHKHNSTNTTCWVGSIHGVCYGHNNGCTPDGIYVTCQASNYGGQMIYNNTCSPPGSPHGTLPGTCHCINGTGQSSC</sequence>
<dbReference type="OrthoDB" id="4699605at2759"/>
<protein>
    <submittedName>
        <fullName evidence="2">Uncharacterized protein</fullName>
    </submittedName>
</protein>
<proteinExistence type="predicted"/>
<evidence type="ECO:0000313" key="2">
    <source>
        <dbReference type="EMBL" id="KUI74058.1"/>
    </source>
</evidence>
<accession>A0A194WD78</accession>
<reference evidence="2" key="1">
    <citation type="submission" date="2014-12" db="EMBL/GenBank/DDBJ databases">
        <title>Genome Sequence of Valsa Canker Pathogens Uncovers a Specific Adaption of Colonization on Woody Bark.</title>
        <authorList>
            <person name="Yin Z."/>
            <person name="Liu H."/>
            <person name="Gao X."/>
            <person name="Li Z."/>
            <person name="Song N."/>
            <person name="Ke X."/>
            <person name="Dai Q."/>
            <person name="Wu Y."/>
            <person name="Sun Y."/>
            <person name="Xu J.-R."/>
            <person name="Kang Z.K."/>
            <person name="Wang L."/>
            <person name="Huang L."/>
        </authorList>
    </citation>
    <scope>NUCLEOTIDE SEQUENCE [LARGE SCALE GENOMIC DNA]</scope>
    <source>
        <strain evidence="2">03-8</strain>
    </source>
</reference>
<dbReference type="AlphaFoldDB" id="A0A194WD78"/>
<keyword evidence="1" id="KW-0732">Signal</keyword>
<feature type="chain" id="PRO_5008267351" evidence="1">
    <location>
        <begin position="21"/>
        <end position="106"/>
    </location>
</feature>
<dbReference type="Proteomes" id="UP000078559">
    <property type="component" value="Chromosome 12"/>
</dbReference>
<evidence type="ECO:0000256" key="1">
    <source>
        <dbReference type="SAM" id="SignalP"/>
    </source>
</evidence>
<name>A0A194WD78_CYTMA</name>
<organism evidence="2 3">
    <name type="scientific">Cytospora mali</name>
    <name type="common">Apple Valsa canker fungus</name>
    <name type="synonym">Valsa mali</name>
    <dbReference type="NCBI Taxonomy" id="578113"/>
    <lineage>
        <taxon>Eukaryota</taxon>
        <taxon>Fungi</taxon>
        <taxon>Dikarya</taxon>
        <taxon>Ascomycota</taxon>
        <taxon>Pezizomycotina</taxon>
        <taxon>Sordariomycetes</taxon>
        <taxon>Sordariomycetidae</taxon>
        <taxon>Diaporthales</taxon>
        <taxon>Cytosporaceae</taxon>
        <taxon>Cytospora</taxon>
    </lineage>
</organism>
<feature type="signal peptide" evidence="1">
    <location>
        <begin position="1"/>
        <end position="20"/>
    </location>
</feature>
<keyword evidence="3" id="KW-1185">Reference proteome</keyword>
<evidence type="ECO:0000313" key="3">
    <source>
        <dbReference type="Proteomes" id="UP000078559"/>
    </source>
</evidence>
<dbReference type="EMBL" id="CM003109">
    <property type="protein sequence ID" value="KUI74058.1"/>
    <property type="molecule type" value="Genomic_DNA"/>
</dbReference>
<gene>
    <name evidence="2" type="ORF">VM1G_09702</name>
</gene>